<dbReference type="Gene3D" id="1.10.10.60">
    <property type="entry name" value="Homeodomain-like"/>
    <property type="match status" value="1"/>
</dbReference>
<protein>
    <submittedName>
        <fullName evidence="5">TetR/AcrR family transcriptional regulator</fullName>
    </submittedName>
</protein>
<accession>A0AAW7JUJ2</accession>
<gene>
    <name evidence="4" type="ORF">QVN81_05760</name>
    <name evidence="5" type="ORF">QVN84_08065</name>
</gene>
<organism evidence="5 7">
    <name type="scientific">Leyella lascolaii</name>
    <dbReference type="NCBI Taxonomy" id="1776379"/>
    <lineage>
        <taxon>Bacteria</taxon>
        <taxon>Pseudomonadati</taxon>
        <taxon>Bacteroidota</taxon>
        <taxon>Bacteroidia</taxon>
        <taxon>Bacteroidales</taxon>
        <taxon>Prevotellaceae</taxon>
        <taxon>Leyella</taxon>
    </lineage>
</organism>
<name>A0AAW7JUJ2_9BACT</name>
<dbReference type="Pfam" id="PF00440">
    <property type="entry name" value="TetR_N"/>
    <property type="match status" value="1"/>
</dbReference>
<feature type="domain" description="HTH tetR-type" evidence="3">
    <location>
        <begin position="12"/>
        <end position="72"/>
    </location>
</feature>
<proteinExistence type="predicted"/>
<evidence type="ECO:0000313" key="4">
    <source>
        <dbReference type="EMBL" id="MDN0022532.1"/>
    </source>
</evidence>
<comment type="caution">
    <text evidence="5">The sequence shown here is derived from an EMBL/GenBank/DDBJ whole genome shotgun (WGS) entry which is preliminary data.</text>
</comment>
<feature type="DNA-binding region" description="H-T-H motif" evidence="2">
    <location>
        <begin position="35"/>
        <end position="54"/>
    </location>
</feature>
<dbReference type="InterPro" id="IPR001647">
    <property type="entry name" value="HTH_TetR"/>
</dbReference>
<keyword evidence="6" id="KW-1185">Reference proteome</keyword>
<evidence type="ECO:0000256" key="2">
    <source>
        <dbReference type="PROSITE-ProRule" id="PRU00335"/>
    </source>
</evidence>
<dbReference type="InterPro" id="IPR009057">
    <property type="entry name" value="Homeodomain-like_sf"/>
</dbReference>
<keyword evidence="1 2" id="KW-0238">DNA-binding</keyword>
<evidence type="ECO:0000313" key="7">
    <source>
        <dbReference type="Proteomes" id="UP001168478"/>
    </source>
</evidence>
<dbReference type="SUPFAM" id="SSF46689">
    <property type="entry name" value="Homeodomain-like"/>
    <property type="match status" value="1"/>
</dbReference>
<dbReference type="Gene3D" id="1.10.357.10">
    <property type="entry name" value="Tetracycline Repressor, domain 2"/>
    <property type="match status" value="1"/>
</dbReference>
<dbReference type="RefSeq" id="WP_021993154.1">
    <property type="nucleotide sequence ID" value="NZ_JAUEIE010000004.1"/>
</dbReference>
<dbReference type="EMBL" id="JAUEIE010000004">
    <property type="protein sequence ID" value="MDN0022532.1"/>
    <property type="molecule type" value="Genomic_DNA"/>
</dbReference>
<dbReference type="Proteomes" id="UP001168478">
    <property type="component" value="Unassembled WGS sequence"/>
</dbReference>
<reference evidence="5" key="2">
    <citation type="submission" date="2023-08" db="EMBL/GenBank/DDBJ databases">
        <title>Identification and characterization of horizontal gene transfer across gut microbiota members of farm animals based on homology search.</title>
        <authorList>
            <person name="Schwarzerova J."/>
            <person name="Nykrynova M."/>
            <person name="Jureckova K."/>
            <person name="Cejkova D."/>
            <person name="Rychlik I."/>
        </authorList>
    </citation>
    <scope>NUCLEOTIDE SEQUENCE</scope>
    <source>
        <strain evidence="5">ET15</strain>
        <strain evidence="4">ET37</strain>
    </source>
</reference>
<dbReference type="SUPFAM" id="SSF48498">
    <property type="entry name" value="Tetracyclin repressor-like, C-terminal domain"/>
    <property type="match status" value="1"/>
</dbReference>
<dbReference type="PANTHER" id="PTHR30328:SF54">
    <property type="entry name" value="HTH-TYPE TRANSCRIPTIONAL REPRESSOR SCO4008"/>
    <property type="match status" value="1"/>
</dbReference>
<dbReference type="GO" id="GO:0003677">
    <property type="term" value="F:DNA binding"/>
    <property type="evidence" value="ECO:0007669"/>
    <property type="project" value="UniProtKB-UniRule"/>
</dbReference>
<evidence type="ECO:0000313" key="5">
    <source>
        <dbReference type="EMBL" id="MDN0025471.1"/>
    </source>
</evidence>
<reference evidence="5" key="1">
    <citation type="submission" date="2023-06" db="EMBL/GenBank/DDBJ databases">
        <authorList>
            <person name="Zeman M."/>
            <person name="Kubasova T."/>
            <person name="Jahodarova E."/>
            <person name="Nykrynova M."/>
            <person name="Rychlik I."/>
        </authorList>
    </citation>
    <scope>NUCLEOTIDE SEQUENCE</scope>
    <source>
        <strain evidence="5">ET15</strain>
        <strain evidence="4">ET37</strain>
    </source>
</reference>
<dbReference type="PROSITE" id="PS50977">
    <property type="entry name" value="HTH_TETR_2"/>
    <property type="match status" value="1"/>
</dbReference>
<dbReference type="InterPro" id="IPR050109">
    <property type="entry name" value="HTH-type_TetR-like_transc_reg"/>
</dbReference>
<dbReference type="PRINTS" id="PR00455">
    <property type="entry name" value="HTHTETR"/>
</dbReference>
<dbReference type="AlphaFoldDB" id="A0AAW7JUJ2"/>
<sequence length="210" mass="25114">MHKNSSQTNYRQQLREKILQTSMAEFMSKGIRAVKMDDIAALLGISKRTLYEIYSNKEELLLEGVKYQEEQYDAHMKSFEKDPSHNVIDIIIEFYNRQIRWLSGVNPLYFSDIHKYDQVMSYFEARDSERKQDKMKFYQRGVREGVFRDDVDYDVLSRILNASIEYVKQSKMYKEYDFTRILNNIIILFIRGVCTYDGIRQFDALLNSRL</sequence>
<dbReference type="Proteomes" id="UP001167831">
    <property type="component" value="Unassembled WGS sequence"/>
</dbReference>
<evidence type="ECO:0000313" key="6">
    <source>
        <dbReference type="Proteomes" id="UP001167831"/>
    </source>
</evidence>
<dbReference type="InterPro" id="IPR036271">
    <property type="entry name" value="Tet_transcr_reg_TetR-rel_C_sf"/>
</dbReference>
<dbReference type="EMBL" id="JAUEIF010000006">
    <property type="protein sequence ID" value="MDN0025471.1"/>
    <property type="molecule type" value="Genomic_DNA"/>
</dbReference>
<dbReference type="PANTHER" id="PTHR30328">
    <property type="entry name" value="TRANSCRIPTIONAL REPRESSOR"/>
    <property type="match status" value="1"/>
</dbReference>
<evidence type="ECO:0000259" key="3">
    <source>
        <dbReference type="PROSITE" id="PS50977"/>
    </source>
</evidence>
<evidence type="ECO:0000256" key="1">
    <source>
        <dbReference type="ARBA" id="ARBA00023125"/>
    </source>
</evidence>